<evidence type="ECO:0000256" key="6">
    <source>
        <dbReference type="ARBA" id="ARBA00023136"/>
    </source>
</evidence>
<protein>
    <submittedName>
        <fullName evidence="9">ABC transport system permease protein</fullName>
    </submittedName>
</protein>
<evidence type="ECO:0000256" key="7">
    <source>
        <dbReference type="SAM" id="Phobius"/>
    </source>
</evidence>
<evidence type="ECO:0000259" key="8">
    <source>
        <dbReference type="Pfam" id="PF02687"/>
    </source>
</evidence>
<comment type="caution">
    <text evidence="9">The sequence shown here is derived from an EMBL/GenBank/DDBJ whole genome shotgun (WGS) entry which is preliminary data.</text>
</comment>
<keyword evidence="5 7" id="KW-1133">Transmembrane helix</keyword>
<dbReference type="InterPro" id="IPR005891">
    <property type="entry name" value="DevC"/>
</dbReference>
<sequence>MNSTPKASALSRRTSLAWKNLTHTLMRTVVSIGGIGFAIVLIFMQLGFLGSVGETATVVYERMPCQILVRSPDYLHVYSPSSLPGELPNLLSSVPEVAKATPLDIGVTEWRTPARGNRPASFRAIAIMGVDLDEPAFNLPELQGQVRAELNRAGSVIIDQDSSKDFGPLNNIAFGPQDVGMTTEVARTNAKVVGTFKMGTGLAANGALLCSRETFDKLTPMPHAGKVSLVLVSLKSPDEVEAGLRAIQRRLRSLGGQASNATAITLTRAKSKEIQRWYWQTPIGLIFWVGVGMALVVGSVISYMILASDVAAHLSEYATLRAMGYSDGYLVKTLLSQSSLLALMAFPPSLLLAMVLYQITSAHTSIPIHMNSFRVFFVLAMAMAMCNAAGVIALRKLLKAEPANLF</sequence>
<name>A0ABY1Q6L6_9BACT</name>
<dbReference type="PANTHER" id="PTHR43738:SF1">
    <property type="entry name" value="HEMIN TRANSPORT SYSTEM PERMEASE PROTEIN HRTB-RELATED"/>
    <property type="match status" value="1"/>
</dbReference>
<feature type="domain" description="ABC3 transporter permease C-terminal" evidence="8">
    <location>
        <begin position="291"/>
        <end position="402"/>
    </location>
</feature>
<dbReference type="PIRSF" id="PIRSF031773">
    <property type="entry name" value="DevC"/>
    <property type="match status" value="1"/>
</dbReference>
<dbReference type="Pfam" id="PF02687">
    <property type="entry name" value="FtsX"/>
    <property type="match status" value="1"/>
</dbReference>
<evidence type="ECO:0000313" key="9">
    <source>
        <dbReference type="EMBL" id="SMP61352.1"/>
    </source>
</evidence>
<keyword evidence="2" id="KW-0813">Transport</keyword>
<evidence type="ECO:0000256" key="3">
    <source>
        <dbReference type="ARBA" id="ARBA00022475"/>
    </source>
</evidence>
<reference evidence="9 10" key="1">
    <citation type="submission" date="2017-05" db="EMBL/GenBank/DDBJ databases">
        <authorList>
            <person name="Varghese N."/>
            <person name="Submissions S."/>
        </authorList>
    </citation>
    <scope>NUCLEOTIDE SEQUENCE [LARGE SCALE GENOMIC DNA]</scope>
    <source>
        <strain evidence="9 10">DSM 25457</strain>
    </source>
</reference>
<proteinExistence type="predicted"/>
<keyword evidence="3" id="KW-1003">Cell membrane</keyword>
<dbReference type="InterPro" id="IPR003838">
    <property type="entry name" value="ABC3_permease_C"/>
</dbReference>
<evidence type="ECO:0000256" key="4">
    <source>
        <dbReference type="ARBA" id="ARBA00022692"/>
    </source>
</evidence>
<evidence type="ECO:0000313" key="10">
    <source>
        <dbReference type="Proteomes" id="UP001158067"/>
    </source>
</evidence>
<keyword evidence="4 7" id="KW-0812">Transmembrane</keyword>
<organism evidence="9 10">
    <name type="scientific">Neorhodopirellula lusitana</name>
    <dbReference type="NCBI Taxonomy" id="445327"/>
    <lineage>
        <taxon>Bacteria</taxon>
        <taxon>Pseudomonadati</taxon>
        <taxon>Planctomycetota</taxon>
        <taxon>Planctomycetia</taxon>
        <taxon>Pirellulales</taxon>
        <taxon>Pirellulaceae</taxon>
        <taxon>Neorhodopirellula</taxon>
    </lineage>
</organism>
<keyword evidence="10" id="KW-1185">Reference proteome</keyword>
<feature type="transmembrane region" description="Helical" evidence="7">
    <location>
        <begin position="25"/>
        <end position="44"/>
    </location>
</feature>
<dbReference type="PANTHER" id="PTHR43738">
    <property type="entry name" value="ABC TRANSPORTER, MEMBRANE PROTEIN"/>
    <property type="match status" value="1"/>
</dbReference>
<comment type="subcellular location">
    <subcellularLocation>
        <location evidence="1">Cell membrane</location>
        <topology evidence="1">Multi-pass membrane protein</topology>
    </subcellularLocation>
</comment>
<dbReference type="InterPro" id="IPR051125">
    <property type="entry name" value="ABC-4/HrtB_transporter"/>
</dbReference>
<evidence type="ECO:0000256" key="1">
    <source>
        <dbReference type="ARBA" id="ARBA00004651"/>
    </source>
</evidence>
<dbReference type="EMBL" id="FXUG01000007">
    <property type="protein sequence ID" value="SMP61352.1"/>
    <property type="molecule type" value="Genomic_DNA"/>
</dbReference>
<evidence type="ECO:0000256" key="5">
    <source>
        <dbReference type="ARBA" id="ARBA00022989"/>
    </source>
</evidence>
<gene>
    <name evidence="9" type="ORF">SAMN06265222_10781</name>
</gene>
<dbReference type="RefSeq" id="WP_283433158.1">
    <property type="nucleotide sequence ID" value="NZ_CAWLDM010000001.1"/>
</dbReference>
<keyword evidence="6 7" id="KW-0472">Membrane</keyword>
<evidence type="ECO:0000256" key="2">
    <source>
        <dbReference type="ARBA" id="ARBA00022448"/>
    </source>
</evidence>
<feature type="transmembrane region" description="Helical" evidence="7">
    <location>
        <begin position="340"/>
        <end position="360"/>
    </location>
</feature>
<feature type="transmembrane region" description="Helical" evidence="7">
    <location>
        <begin position="285"/>
        <end position="306"/>
    </location>
</feature>
<feature type="transmembrane region" description="Helical" evidence="7">
    <location>
        <begin position="372"/>
        <end position="394"/>
    </location>
</feature>
<dbReference type="Proteomes" id="UP001158067">
    <property type="component" value="Unassembled WGS sequence"/>
</dbReference>
<accession>A0ABY1Q6L6</accession>